<sequence>MRFSSNSSAPIVVLCCLLLPCSTAFVNVECKPGQNLTQQLEIDEPLRLRTANYPSPYNVFNESFFLTITPPEGYNTVFLLEQFLLDPDDNMKICNSSGSCHYPKYDQTDIRRTSSFYESQGQVTISVQRREDALQPSMPHTGFSIYVKTYRQTDGLATNCIQSIHLNEQNPLDFVLSPNYPRAHAGALACNYSIRADRNVRVLAFQYNANFPTFLKGTAGHQETLIGHPTADEPLAYYFDRGVDMTFTYPSTIGYRIPQFFFIVEQFSFDQETNGCINVGSFDLSKVKSVTFGTPNFGEKSYAHNLNCSWNFHGTPPGHRMTFDVQLETEHCCDILNVTGIDNFFYDFRGDELREFGFPQHKSLDLTFNSDEVGSAVGFKAVVTYQDCQCDQNKIIRMDVNKPVDIFSAGYQNDLSYCPDLSCSWKVTFPEDYVLSVDAADVDLRGSGNPEEDCSQTPSLLVTDVFNRTIECFSAMPENVSLTASVTSGVAYITFQGDSSYFFYNFNQRARGFHLQLSLTKMDMTKQRIPIGLTFDQRTEDINLMNLEANKTYVWTISAPPSVPIQFYTLWKISPEFYVDIFDGPNESYPPLDTSLYYKTETIVGAVPVVQSTKNAMTIRVFSRNPVQRFKAVVSIGNYNLAGCPIGFLYAATSASTEALQVTVTPPKENVTCQFIVASSSNNGDEREGLSLPRMVNKTGLSVYKHVYTNDQFLLSNSAPYPHFVFDDYLTFSYNNSSAEGVYNFNTHYQGKINIFPFHHIPRLDAKHIYHLQVDDTGLLFSPDFLHDSESALTHSTRQQYILDSTVLSAVKIEVLRPLGNGTLYFAAANGNYPLSSYILCNSNYTQSITYNATNIKITYQSEGGTGGMFIKYSSGKTFS</sequence>
<accession>A0AA39H1V8</accession>
<feature type="chain" id="PRO_5041422033" description="CUB domain-containing protein" evidence="3">
    <location>
        <begin position="25"/>
        <end position="880"/>
    </location>
</feature>
<comment type="caution">
    <text evidence="5">The sequence shown here is derived from an EMBL/GenBank/DDBJ whole genome shotgun (WGS) entry which is preliminary data.</text>
</comment>
<evidence type="ECO:0000256" key="1">
    <source>
        <dbReference type="ARBA" id="ARBA00022737"/>
    </source>
</evidence>
<evidence type="ECO:0000313" key="5">
    <source>
        <dbReference type="EMBL" id="KAK0397688.1"/>
    </source>
</evidence>
<protein>
    <recommendedName>
        <fullName evidence="4">CUB domain-containing protein</fullName>
    </recommendedName>
</protein>
<feature type="domain" description="CUB" evidence="4">
    <location>
        <begin position="280"/>
        <end position="386"/>
    </location>
</feature>
<keyword evidence="6" id="KW-1185">Reference proteome</keyword>
<name>A0AA39H1V8_9BILA</name>
<dbReference type="InterPro" id="IPR059046">
    <property type="entry name" value="CUB_M02D8_5_2nd"/>
</dbReference>
<gene>
    <name evidence="5" type="ORF">QR680_002220</name>
</gene>
<dbReference type="Pfam" id="PF23062">
    <property type="entry name" value="CUB_M02D8_5_3rd"/>
    <property type="match status" value="1"/>
</dbReference>
<evidence type="ECO:0000313" key="6">
    <source>
        <dbReference type="Proteomes" id="UP001175271"/>
    </source>
</evidence>
<organism evidence="5 6">
    <name type="scientific">Steinernema hermaphroditum</name>
    <dbReference type="NCBI Taxonomy" id="289476"/>
    <lineage>
        <taxon>Eukaryota</taxon>
        <taxon>Metazoa</taxon>
        <taxon>Ecdysozoa</taxon>
        <taxon>Nematoda</taxon>
        <taxon>Chromadorea</taxon>
        <taxon>Rhabditida</taxon>
        <taxon>Tylenchina</taxon>
        <taxon>Panagrolaimomorpha</taxon>
        <taxon>Strongyloidoidea</taxon>
        <taxon>Steinernematidae</taxon>
        <taxon>Steinernema</taxon>
    </lineage>
</organism>
<evidence type="ECO:0000259" key="4">
    <source>
        <dbReference type="SMART" id="SM00042"/>
    </source>
</evidence>
<dbReference type="InterPro" id="IPR000859">
    <property type="entry name" value="CUB_dom"/>
</dbReference>
<dbReference type="AlphaFoldDB" id="A0AA39H1V8"/>
<dbReference type="InterPro" id="IPR059043">
    <property type="entry name" value="CUB_M02D8_5_4th"/>
</dbReference>
<reference evidence="5" key="1">
    <citation type="submission" date="2023-06" db="EMBL/GenBank/DDBJ databases">
        <title>Genomic analysis of the entomopathogenic nematode Steinernema hermaphroditum.</title>
        <authorList>
            <person name="Schwarz E.M."/>
            <person name="Heppert J.K."/>
            <person name="Baniya A."/>
            <person name="Schwartz H.T."/>
            <person name="Tan C.-H."/>
            <person name="Antoshechkin I."/>
            <person name="Sternberg P.W."/>
            <person name="Goodrich-Blair H."/>
            <person name="Dillman A.R."/>
        </authorList>
    </citation>
    <scope>NUCLEOTIDE SEQUENCE</scope>
    <source>
        <strain evidence="5">PS9179</strain>
        <tissue evidence="5">Whole animal</tissue>
    </source>
</reference>
<dbReference type="Pfam" id="PF23063">
    <property type="entry name" value="CUB_M02D8_5_4th"/>
    <property type="match status" value="1"/>
</dbReference>
<keyword evidence="3" id="KW-0732">Signal</keyword>
<proteinExistence type="predicted"/>
<keyword evidence="2" id="KW-1015">Disulfide bond</keyword>
<dbReference type="EMBL" id="JAUCMV010000005">
    <property type="protein sequence ID" value="KAK0397688.1"/>
    <property type="molecule type" value="Genomic_DNA"/>
</dbReference>
<dbReference type="Pfam" id="PF23061">
    <property type="entry name" value="CUB_M02D8_5_2nd"/>
    <property type="match status" value="1"/>
</dbReference>
<dbReference type="InterPro" id="IPR059048">
    <property type="entry name" value="CUB_M02D8_5_5th"/>
</dbReference>
<dbReference type="SMART" id="SM00042">
    <property type="entry name" value="CUB"/>
    <property type="match status" value="1"/>
</dbReference>
<keyword evidence="1" id="KW-0677">Repeat</keyword>
<evidence type="ECO:0000256" key="2">
    <source>
        <dbReference type="ARBA" id="ARBA00023157"/>
    </source>
</evidence>
<dbReference type="InterPro" id="IPR059047">
    <property type="entry name" value="CUB_M02D8_5_3rd"/>
</dbReference>
<feature type="signal peptide" evidence="3">
    <location>
        <begin position="1"/>
        <end position="24"/>
    </location>
</feature>
<dbReference type="SUPFAM" id="SSF49854">
    <property type="entry name" value="Spermadhesin, CUB domain"/>
    <property type="match status" value="2"/>
</dbReference>
<dbReference type="Pfam" id="PF23064">
    <property type="entry name" value="CUB_M02D8_5_5th"/>
    <property type="match status" value="1"/>
</dbReference>
<dbReference type="InterPro" id="IPR035914">
    <property type="entry name" value="Sperma_CUB_dom_sf"/>
</dbReference>
<dbReference type="PANTHER" id="PTHR24251">
    <property type="entry name" value="OVOCHYMASE-RELATED"/>
    <property type="match status" value="1"/>
</dbReference>
<dbReference type="Proteomes" id="UP001175271">
    <property type="component" value="Unassembled WGS sequence"/>
</dbReference>
<evidence type="ECO:0000256" key="3">
    <source>
        <dbReference type="SAM" id="SignalP"/>
    </source>
</evidence>
<dbReference type="Gene3D" id="2.60.120.290">
    <property type="entry name" value="Spermadhesin, CUB domain"/>
    <property type="match status" value="2"/>
</dbReference>